<proteinExistence type="predicted"/>
<reference evidence="1" key="1">
    <citation type="submission" date="2024-07" db="EMBL/GenBank/DDBJ databases">
        <title>Whole genome sequence of bacterial strains from algal surface.</title>
        <authorList>
            <person name="Kumar P."/>
        </authorList>
    </citation>
    <scope>NUCLEOTIDE SEQUENCE</scope>
    <source>
        <strain evidence="1">PP-1MA</strain>
    </source>
</reference>
<protein>
    <submittedName>
        <fullName evidence="1">Uncharacterized protein</fullName>
    </submittedName>
</protein>
<dbReference type="AlphaFoldDB" id="A0AB39X6X7"/>
<organism evidence="1">
    <name type="scientific">Pseudidiomarina sp. PP-1MA</name>
    <dbReference type="NCBI Taxonomy" id="3237706"/>
    <lineage>
        <taxon>Bacteria</taxon>
        <taxon>Pseudomonadati</taxon>
        <taxon>Pseudomonadota</taxon>
        <taxon>Gammaproteobacteria</taxon>
        <taxon>Alteromonadales</taxon>
        <taxon>Idiomarinaceae</taxon>
        <taxon>Pseudidiomarina</taxon>
    </lineage>
</organism>
<gene>
    <name evidence="1" type="ORF">AB8S08_08750</name>
</gene>
<sequence>MVRLKYIILTIIVLLQGCGESGLVDIYYDGFWTKHRVYQSEAQLEESAKIKITKLDIKLLSDEASTYLFDNFGVNNKAKIPEDIVFMALIRSLDGKLERKIIGDSIYLYDVTNNLFKVLDDDQKDYLRCFFTKHASEPVIDEKLESHCAKYKI</sequence>
<name>A0AB39X6X7_9GAMM</name>
<accession>A0AB39X6X7</accession>
<dbReference type="EMBL" id="CP165718">
    <property type="protein sequence ID" value="XDV08857.1"/>
    <property type="molecule type" value="Genomic_DNA"/>
</dbReference>
<dbReference type="RefSeq" id="WP_153827224.1">
    <property type="nucleotide sequence ID" value="NZ_CP165718.1"/>
</dbReference>
<dbReference type="PROSITE" id="PS51257">
    <property type="entry name" value="PROKAR_LIPOPROTEIN"/>
    <property type="match status" value="1"/>
</dbReference>
<evidence type="ECO:0000313" key="1">
    <source>
        <dbReference type="EMBL" id="XDV08857.1"/>
    </source>
</evidence>